<dbReference type="Gene3D" id="1.10.287.3020">
    <property type="match status" value="1"/>
</dbReference>
<evidence type="ECO:0000313" key="1">
    <source>
        <dbReference type="EMBL" id="SFG48195.1"/>
    </source>
</evidence>
<organism evidence="1 2">
    <name type="scientific">Neptunomonas qingdaonensis</name>
    <dbReference type="NCBI Taxonomy" id="1045558"/>
    <lineage>
        <taxon>Bacteria</taxon>
        <taxon>Pseudomonadati</taxon>
        <taxon>Pseudomonadota</taxon>
        <taxon>Gammaproteobacteria</taxon>
        <taxon>Oceanospirillales</taxon>
        <taxon>Oceanospirillaceae</taxon>
        <taxon>Neptunomonas</taxon>
    </lineage>
</organism>
<dbReference type="OrthoDB" id="6120336at2"/>
<proteinExistence type="predicted"/>
<name>A0A1I2S5L5_9GAMM</name>
<dbReference type="Pfam" id="PF11342">
    <property type="entry name" value="DUF3144"/>
    <property type="match status" value="1"/>
</dbReference>
<sequence length="98" mass="11272">MASKETASNLFKMADEFIELANRLVTSENKDLEDVGSALRYASARFSAHETAYKSKDLAAERNDALAWFSKQYSEMLEENLDQHIEHFETLKNKTENH</sequence>
<dbReference type="InterPro" id="IPR021490">
    <property type="entry name" value="DUF3144"/>
</dbReference>
<protein>
    <recommendedName>
        <fullName evidence="3">DUF3144 domain-containing protein</fullName>
    </recommendedName>
</protein>
<evidence type="ECO:0008006" key="3">
    <source>
        <dbReference type="Google" id="ProtNLM"/>
    </source>
</evidence>
<gene>
    <name evidence="1" type="ORF">SAMN05216175_107127</name>
</gene>
<accession>A0A1I2S5L5</accession>
<keyword evidence="2" id="KW-1185">Reference proteome</keyword>
<dbReference type="Proteomes" id="UP000198623">
    <property type="component" value="Unassembled WGS sequence"/>
</dbReference>
<reference evidence="2" key="1">
    <citation type="submission" date="2016-10" db="EMBL/GenBank/DDBJ databases">
        <authorList>
            <person name="Varghese N."/>
            <person name="Submissions S."/>
        </authorList>
    </citation>
    <scope>NUCLEOTIDE SEQUENCE [LARGE SCALE GENOMIC DNA]</scope>
    <source>
        <strain evidence="2">CGMCC 1.10971</strain>
    </source>
</reference>
<dbReference type="RefSeq" id="WP_090728335.1">
    <property type="nucleotide sequence ID" value="NZ_FOOU01000007.1"/>
</dbReference>
<dbReference type="AlphaFoldDB" id="A0A1I2S5L5"/>
<evidence type="ECO:0000313" key="2">
    <source>
        <dbReference type="Proteomes" id="UP000198623"/>
    </source>
</evidence>
<dbReference type="EMBL" id="FOOU01000007">
    <property type="protein sequence ID" value="SFG48195.1"/>
    <property type="molecule type" value="Genomic_DNA"/>
</dbReference>